<reference evidence="3" key="1">
    <citation type="journal article" date="2019" name="Int. J. Syst. Evol. Microbiol.">
        <title>The Global Catalogue of Microorganisms (GCM) 10K type strain sequencing project: providing services to taxonomists for standard genome sequencing and annotation.</title>
        <authorList>
            <consortium name="The Broad Institute Genomics Platform"/>
            <consortium name="The Broad Institute Genome Sequencing Center for Infectious Disease"/>
            <person name="Wu L."/>
            <person name="Ma J."/>
        </authorList>
    </citation>
    <scope>NUCLEOTIDE SEQUENCE [LARGE SCALE GENOMIC DNA]</scope>
    <source>
        <strain evidence="3">JCM 17064</strain>
    </source>
</reference>
<keyword evidence="3" id="KW-1185">Reference proteome</keyword>
<accession>A0ABP7TX73</accession>
<keyword evidence="1" id="KW-0472">Membrane</keyword>
<feature type="transmembrane region" description="Helical" evidence="1">
    <location>
        <begin position="6"/>
        <end position="22"/>
    </location>
</feature>
<evidence type="ECO:0000313" key="2">
    <source>
        <dbReference type="EMBL" id="GAA4032618.1"/>
    </source>
</evidence>
<comment type="caution">
    <text evidence="2">The sequence shown here is derived from an EMBL/GenBank/DDBJ whole genome shotgun (WGS) entry which is preliminary data.</text>
</comment>
<name>A0ABP7TX73_9FLAO</name>
<sequence length="83" mass="9984">MPDGLWVYSFSALLYLIWSENFRWLTKILFVPLVVLCVMEFLQYLKIISGTFDYNDVLTSLIMYSLFCINIKFYKSEKKIENY</sequence>
<evidence type="ECO:0008006" key="4">
    <source>
        <dbReference type="Google" id="ProtNLM"/>
    </source>
</evidence>
<protein>
    <recommendedName>
        <fullName evidence="4">VanZ-like domain-containing protein</fullName>
    </recommendedName>
</protein>
<feature type="transmembrane region" description="Helical" evidence="1">
    <location>
        <begin position="57"/>
        <end position="74"/>
    </location>
</feature>
<proteinExistence type="predicted"/>
<gene>
    <name evidence="2" type="ORF">GCM10022386_16070</name>
</gene>
<dbReference type="Proteomes" id="UP001500968">
    <property type="component" value="Unassembled WGS sequence"/>
</dbReference>
<keyword evidence="1" id="KW-0812">Transmembrane</keyword>
<organism evidence="2 3">
    <name type="scientific">Flavobacterium cheonhonense</name>
    <dbReference type="NCBI Taxonomy" id="706185"/>
    <lineage>
        <taxon>Bacteria</taxon>
        <taxon>Pseudomonadati</taxon>
        <taxon>Bacteroidota</taxon>
        <taxon>Flavobacteriia</taxon>
        <taxon>Flavobacteriales</taxon>
        <taxon>Flavobacteriaceae</taxon>
        <taxon>Flavobacterium</taxon>
    </lineage>
</organism>
<evidence type="ECO:0000256" key="1">
    <source>
        <dbReference type="SAM" id="Phobius"/>
    </source>
</evidence>
<feature type="transmembrane region" description="Helical" evidence="1">
    <location>
        <begin position="29"/>
        <end position="45"/>
    </location>
</feature>
<keyword evidence="1" id="KW-1133">Transmembrane helix</keyword>
<dbReference type="EMBL" id="BAABCR010000015">
    <property type="protein sequence ID" value="GAA4032618.1"/>
    <property type="molecule type" value="Genomic_DNA"/>
</dbReference>
<evidence type="ECO:0000313" key="3">
    <source>
        <dbReference type="Proteomes" id="UP001500968"/>
    </source>
</evidence>